<evidence type="ECO:0000256" key="8">
    <source>
        <dbReference type="ARBA" id="ARBA00051875"/>
    </source>
</evidence>
<dbReference type="OrthoDB" id="9807456at2"/>
<keyword evidence="6 10" id="KW-0460">Magnesium</keyword>
<dbReference type="Proteomes" id="UP000246114">
    <property type="component" value="Unassembled WGS sequence"/>
</dbReference>
<comment type="catalytic activity">
    <reaction evidence="9 10">
        <text>XTP + H2O = XMP + diphosphate + H(+)</text>
        <dbReference type="Rhea" id="RHEA:28610"/>
        <dbReference type="ChEBI" id="CHEBI:15377"/>
        <dbReference type="ChEBI" id="CHEBI:15378"/>
        <dbReference type="ChEBI" id="CHEBI:33019"/>
        <dbReference type="ChEBI" id="CHEBI:57464"/>
        <dbReference type="ChEBI" id="CHEBI:61314"/>
        <dbReference type="EC" id="3.6.1.66"/>
    </reaction>
</comment>
<dbReference type="GO" id="GO:0009117">
    <property type="term" value="P:nucleotide metabolic process"/>
    <property type="evidence" value="ECO:0007669"/>
    <property type="project" value="UniProtKB-KW"/>
</dbReference>
<dbReference type="GO" id="GO:0046872">
    <property type="term" value="F:metal ion binding"/>
    <property type="evidence" value="ECO:0007669"/>
    <property type="project" value="UniProtKB-KW"/>
</dbReference>
<comment type="similarity">
    <text evidence="1 10 11">Belongs to the HAM1 NTPase family.</text>
</comment>
<dbReference type="EMBL" id="QAMZ01000049">
    <property type="protein sequence ID" value="PWL52472.1"/>
    <property type="molecule type" value="Genomic_DNA"/>
</dbReference>
<comment type="subunit">
    <text evidence="2 10">Homodimer.</text>
</comment>
<comment type="catalytic activity">
    <reaction evidence="10">
        <text>ITP + H2O = IMP + diphosphate + H(+)</text>
        <dbReference type="Rhea" id="RHEA:29399"/>
        <dbReference type="ChEBI" id="CHEBI:15377"/>
        <dbReference type="ChEBI" id="CHEBI:15378"/>
        <dbReference type="ChEBI" id="CHEBI:33019"/>
        <dbReference type="ChEBI" id="CHEBI:58053"/>
        <dbReference type="ChEBI" id="CHEBI:61402"/>
        <dbReference type="EC" id="3.6.1.66"/>
    </reaction>
</comment>
<evidence type="ECO:0000256" key="9">
    <source>
        <dbReference type="ARBA" id="ARBA00052017"/>
    </source>
</evidence>
<dbReference type="PANTHER" id="PTHR11067">
    <property type="entry name" value="INOSINE TRIPHOSPHATE PYROPHOSPHATASE/HAM1 PROTEIN"/>
    <property type="match status" value="1"/>
</dbReference>
<dbReference type="InterPro" id="IPR002637">
    <property type="entry name" value="RdgB/HAM1"/>
</dbReference>
<dbReference type="GO" id="GO:0036222">
    <property type="term" value="F:XTP diphosphatase activity"/>
    <property type="evidence" value="ECO:0007669"/>
    <property type="project" value="UniProtKB-UniRule"/>
</dbReference>
<dbReference type="RefSeq" id="WP_027637564.1">
    <property type="nucleotide sequence ID" value="NZ_BAAACD010000005.1"/>
</dbReference>
<organism evidence="13 14">
    <name type="scientific">Clostridium cadaveris</name>
    <dbReference type="NCBI Taxonomy" id="1529"/>
    <lineage>
        <taxon>Bacteria</taxon>
        <taxon>Bacillati</taxon>
        <taxon>Bacillota</taxon>
        <taxon>Clostridia</taxon>
        <taxon>Eubacteriales</taxon>
        <taxon>Clostridiaceae</taxon>
        <taxon>Clostridium</taxon>
    </lineage>
</organism>
<dbReference type="AlphaFoldDB" id="A0A1I2L9V2"/>
<dbReference type="Proteomes" id="UP000182135">
    <property type="component" value="Unassembled WGS sequence"/>
</dbReference>
<evidence type="ECO:0000313" key="15">
    <source>
        <dbReference type="Proteomes" id="UP000246114"/>
    </source>
</evidence>
<dbReference type="GO" id="GO:0005829">
    <property type="term" value="C:cytosol"/>
    <property type="evidence" value="ECO:0007669"/>
    <property type="project" value="TreeGrafter"/>
</dbReference>
<dbReference type="InterPro" id="IPR029001">
    <property type="entry name" value="ITPase-like_fam"/>
</dbReference>
<sequence>MKKIIVASNNKHKIQEIEAILKDIDIEVVSLKDEGIFIEVEEDGTTFKENSYKKAKEIYDYLISKKYDNFIVMADDSGISVDALNGEPGVYSARYAGEPSDSDKNNEKLLENLKDIPWENRGGSFICHITLIDDNGISYDAEGVVRGIVTTELRGRDGFGYDPLFYIEKYKKTFGEIDSYEKNKISHRSLALGKVREIVQSIK</sequence>
<feature type="binding site" evidence="10">
    <location>
        <position position="76"/>
    </location>
    <ligand>
        <name>Mg(2+)</name>
        <dbReference type="ChEBI" id="CHEBI:18420"/>
    </ligand>
</feature>
<evidence type="ECO:0000256" key="4">
    <source>
        <dbReference type="ARBA" id="ARBA00022741"/>
    </source>
</evidence>
<keyword evidence="4 10" id="KW-0547">Nucleotide-binding</keyword>
<evidence type="ECO:0000256" key="5">
    <source>
        <dbReference type="ARBA" id="ARBA00022801"/>
    </source>
</evidence>
<evidence type="ECO:0000256" key="1">
    <source>
        <dbReference type="ARBA" id="ARBA00008023"/>
    </source>
</evidence>
<keyword evidence="3 10" id="KW-0479">Metal-binding</keyword>
<feature type="binding site" evidence="10">
    <location>
        <position position="77"/>
    </location>
    <ligand>
        <name>substrate</name>
    </ligand>
</feature>
<feature type="binding site" evidence="10">
    <location>
        <begin position="159"/>
        <end position="162"/>
    </location>
    <ligand>
        <name>substrate</name>
    </ligand>
</feature>
<proteinExistence type="inferred from homology"/>
<dbReference type="CDD" id="cd00515">
    <property type="entry name" value="HAM1"/>
    <property type="match status" value="1"/>
</dbReference>
<dbReference type="NCBIfam" id="TIGR00042">
    <property type="entry name" value="RdgB/HAM1 family non-canonical purine NTP pyrophosphatase"/>
    <property type="match status" value="1"/>
</dbReference>
<keyword evidence="5 10" id="KW-0378">Hydrolase</keyword>
<accession>A0A1I2L9V2</accession>
<feature type="binding site" evidence="10">
    <location>
        <begin position="187"/>
        <end position="188"/>
    </location>
    <ligand>
        <name>substrate</name>
    </ligand>
</feature>
<dbReference type="EC" id="3.6.1.66" evidence="10"/>
<name>A0A1I2L9V2_9CLOT</name>
<dbReference type="GO" id="GO:0000166">
    <property type="term" value="F:nucleotide binding"/>
    <property type="evidence" value="ECO:0007669"/>
    <property type="project" value="UniProtKB-KW"/>
</dbReference>
<dbReference type="GO" id="GO:0017111">
    <property type="term" value="F:ribonucleoside triphosphate phosphatase activity"/>
    <property type="evidence" value="ECO:0007669"/>
    <property type="project" value="InterPro"/>
</dbReference>
<dbReference type="GO" id="GO:0035870">
    <property type="term" value="F:dITP diphosphatase activity"/>
    <property type="evidence" value="ECO:0007669"/>
    <property type="project" value="UniProtKB-UniRule"/>
</dbReference>
<evidence type="ECO:0000256" key="6">
    <source>
        <dbReference type="ARBA" id="ARBA00022842"/>
    </source>
</evidence>
<comment type="catalytic activity">
    <reaction evidence="8 10">
        <text>dITP + H2O = dIMP + diphosphate + H(+)</text>
        <dbReference type="Rhea" id="RHEA:28342"/>
        <dbReference type="ChEBI" id="CHEBI:15377"/>
        <dbReference type="ChEBI" id="CHEBI:15378"/>
        <dbReference type="ChEBI" id="CHEBI:33019"/>
        <dbReference type="ChEBI" id="CHEBI:61194"/>
        <dbReference type="ChEBI" id="CHEBI:61382"/>
        <dbReference type="EC" id="3.6.1.66"/>
    </reaction>
</comment>
<dbReference type="FunFam" id="3.90.950.10:FF:000001">
    <property type="entry name" value="dITP/XTP pyrophosphatase"/>
    <property type="match status" value="1"/>
</dbReference>
<evidence type="ECO:0000256" key="7">
    <source>
        <dbReference type="ARBA" id="ARBA00023080"/>
    </source>
</evidence>
<dbReference type="GeneID" id="90545862"/>
<dbReference type="HAMAP" id="MF_01405">
    <property type="entry name" value="Non_canon_purine_NTPase"/>
    <property type="match status" value="1"/>
</dbReference>
<evidence type="ECO:0000256" key="11">
    <source>
        <dbReference type="RuleBase" id="RU003781"/>
    </source>
</evidence>
<dbReference type="PANTHER" id="PTHR11067:SF9">
    <property type="entry name" value="INOSINE TRIPHOSPHATE PYROPHOSPHATASE"/>
    <property type="match status" value="1"/>
</dbReference>
<dbReference type="Gene3D" id="3.90.950.10">
    <property type="match status" value="1"/>
</dbReference>
<dbReference type="eggNOG" id="COG0127">
    <property type="taxonomic scope" value="Bacteria"/>
</dbReference>
<dbReference type="STRING" id="1529.SAMN04487885_10991"/>
<comment type="cofactor">
    <cofactor evidence="10">
        <name>Mg(2+)</name>
        <dbReference type="ChEBI" id="CHEBI:18420"/>
    </cofactor>
    <text evidence="10">Binds 1 Mg(2+) ion per subunit.</text>
</comment>
<dbReference type="InterPro" id="IPR020922">
    <property type="entry name" value="dITP/XTP_pyrophosphatase"/>
</dbReference>
<dbReference type="GO" id="GO:0036220">
    <property type="term" value="F:ITP diphosphatase activity"/>
    <property type="evidence" value="ECO:0007669"/>
    <property type="project" value="UniProtKB-UniRule"/>
</dbReference>
<reference evidence="12 15" key="2">
    <citation type="submission" date="2018-03" db="EMBL/GenBank/DDBJ databases">
        <title>The uncultured portion of the human microbiome is neutrally assembled.</title>
        <authorList>
            <person name="Jeraldo P."/>
            <person name="Boardman L."/>
            <person name="White B.A."/>
            <person name="Nelson H."/>
            <person name="Goldenfeld N."/>
            <person name="Chia N."/>
        </authorList>
    </citation>
    <scope>NUCLEOTIDE SEQUENCE [LARGE SCALE GENOMIC DNA]</scope>
    <source>
        <strain evidence="12">CIM:MAG 903</strain>
    </source>
</reference>
<feature type="active site" description="Proton acceptor" evidence="10">
    <location>
        <position position="76"/>
    </location>
</feature>
<keyword evidence="7 10" id="KW-0546">Nucleotide metabolism</keyword>
<feature type="binding site" evidence="10">
    <location>
        <position position="41"/>
    </location>
    <ligand>
        <name>Mg(2+)</name>
        <dbReference type="ChEBI" id="CHEBI:18420"/>
    </ligand>
</feature>
<dbReference type="Pfam" id="PF01725">
    <property type="entry name" value="Ham1p_like"/>
    <property type="match status" value="1"/>
</dbReference>
<dbReference type="SUPFAM" id="SSF52972">
    <property type="entry name" value="ITPase-like"/>
    <property type="match status" value="1"/>
</dbReference>
<evidence type="ECO:0000313" key="12">
    <source>
        <dbReference type="EMBL" id="PWL52472.1"/>
    </source>
</evidence>
<feature type="binding site" evidence="10">
    <location>
        <begin position="8"/>
        <end position="13"/>
    </location>
    <ligand>
        <name>substrate</name>
    </ligand>
</feature>
<dbReference type="EMBL" id="FOOE01000009">
    <property type="protein sequence ID" value="SFF76005.1"/>
    <property type="molecule type" value="Genomic_DNA"/>
</dbReference>
<reference evidence="13 14" key="1">
    <citation type="submission" date="2016-10" db="EMBL/GenBank/DDBJ databases">
        <authorList>
            <person name="de Groot N.N."/>
        </authorList>
    </citation>
    <scope>NUCLEOTIDE SEQUENCE [LARGE SCALE GENOMIC DNA]</scope>
    <source>
        <strain evidence="13 14">NLAE-zl-G419</strain>
    </source>
</reference>
<comment type="function">
    <text evidence="10">Pyrophosphatase that catalyzes the hydrolysis of nucleoside triphosphates to their monophosphate derivatives, with a high preference for the non-canonical purine nucleotides XTP (xanthosine triphosphate), dITP (deoxyinosine triphosphate) and ITP. Seems to function as a house-cleaning enzyme that removes non-canonical purine nucleotides from the nucleotide pool, thus preventing their incorporation into DNA/RNA and avoiding chromosomal lesions.</text>
</comment>
<protein>
    <recommendedName>
        <fullName evidence="10">dITP/XTP pyrophosphatase</fullName>
        <ecNumber evidence="10">3.6.1.66</ecNumber>
    </recommendedName>
    <alternativeName>
        <fullName evidence="10">Non-canonical purine NTP pyrophosphatase</fullName>
    </alternativeName>
    <alternativeName>
        <fullName evidence="10">Non-standard purine NTP pyrophosphatase</fullName>
    </alternativeName>
    <alternativeName>
        <fullName evidence="10">Nucleoside-triphosphate diphosphatase</fullName>
    </alternativeName>
    <alternativeName>
        <fullName evidence="10">Nucleoside-triphosphate pyrophosphatase</fullName>
        <shortName evidence="10">NTPase</shortName>
    </alternativeName>
</protein>
<gene>
    <name evidence="12" type="primary">rdgB</name>
    <name evidence="12" type="ORF">DBY38_11115</name>
    <name evidence="13" type="ORF">SAMN04487885_10991</name>
</gene>
<evidence type="ECO:0000256" key="2">
    <source>
        <dbReference type="ARBA" id="ARBA00011738"/>
    </source>
</evidence>
<evidence type="ECO:0000313" key="14">
    <source>
        <dbReference type="Proteomes" id="UP000182135"/>
    </source>
</evidence>
<dbReference type="GO" id="GO:0009146">
    <property type="term" value="P:purine nucleoside triphosphate catabolic process"/>
    <property type="evidence" value="ECO:0007669"/>
    <property type="project" value="UniProtKB-UniRule"/>
</dbReference>
<evidence type="ECO:0000313" key="13">
    <source>
        <dbReference type="EMBL" id="SFF76005.1"/>
    </source>
</evidence>
<evidence type="ECO:0000256" key="10">
    <source>
        <dbReference type="HAMAP-Rule" id="MF_01405"/>
    </source>
</evidence>
<evidence type="ECO:0000256" key="3">
    <source>
        <dbReference type="ARBA" id="ARBA00022723"/>
    </source>
</evidence>
<keyword evidence="14" id="KW-1185">Reference proteome</keyword>
<feature type="binding site" evidence="10">
    <location>
        <position position="182"/>
    </location>
    <ligand>
        <name>substrate</name>
    </ligand>
</feature>